<dbReference type="InParanoid" id="A0A0C3HSS8"/>
<dbReference type="EMBL" id="KN832872">
    <property type="protein sequence ID" value="KIN05312.1"/>
    <property type="molecule type" value="Genomic_DNA"/>
</dbReference>
<keyword evidence="3" id="KW-1185">Reference proteome</keyword>
<reference evidence="2 3" key="1">
    <citation type="submission" date="2014-04" db="EMBL/GenBank/DDBJ databases">
        <authorList>
            <consortium name="DOE Joint Genome Institute"/>
            <person name="Kuo A."/>
            <person name="Martino E."/>
            <person name="Perotto S."/>
            <person name="Kohler A."/>
            <person name="Nagy L.G."/>
            <person name="Floudas D."/>
            <person name="Copeland A."/>
            <person name="Barry K.W."/>
            <person name="Cichocki N."/>
            <person name="Veneault-Fourrey C."/>
            <person name="LaButti K."/>
            <person name="Lindquist E.A."/>
            <person name="Lipzen A."/>
            <person name="Lundell T."/>
            <person name="Morin E."/>
            <person name="Murat C."/>
            <person name="Sun H."/>
            <person name="Tunlid A."/>
            <person name="Henrissat B."/>
            <person name="Grigoriev I.V."/>
            <person name="Hibbett D.S."/>
            <person name="Martin F."/>
            <person name="Nordberg H.P."/>
            <person name="Cantor M.N."/>
            <person name="Hua S.X."/>
        </authorList>
    </citation>
    <scope>NUCLEOTIDE SEQUENCE [LARGE SCALE GENOMIC DNA]</scope>
    <source>
        <strain evidence="2 3">Zn</strain>
    </source>
</reference>
<feature type="compositionally biased region" description="Basic residues" evidence="1">
    <location>
        <begin position="10"/>
        <end position="19"/>
    </location>
</feature>
<feature type="region of interest" description="Disordered" evidence="1">
    <location>
        <begin position="1"/>
        <end position="69"/>
    </location>
</feature>
<gene>
    <name evidence="2" type="ORF">OIDMADRAFT_17885</name>
</gene>
<reference evidence="3" key="2">
    <citation type="submission" date="2015-01" db="EMBL/GenBank/DDBJ databases">
        <title>Evolutionary Origins and Diversification of the Mycorrhizal Mutualists.</title>
        <authorList>
            <consortium name="DOE Joint Genome Institute"/>
            <consortium name="Mycorrhizal Genomics Consortium"/>
            <person name="Kohler A."/>
            <person name="Kuo A."/>
            <person name="Nagy L.G."/>
            <person name="Floudas D."/>
            <person name="Copeland A."/>
            <person name="Barry K.W."/>
            <person name="Cichocki N."/>
            <person name="Veneault-Fourrey C."/>
            <person name="LaButti K."/>
            <person name="Lindquist E.A."/>
            <person name="Lipzen A."/>
            <person name="Lundell T."/>
            <person name="Morin E."/>
            <person name="Murat C."/>
            <person name="Riley R."/>
            <person name="Ohm R."/>
            <person name="Sun H."/>
            <person name="Tunlid A."/>
            <person name="Henrissat B."/>
            <person name="Grigoriev I.V."/>
            <person name="Hibbett D.S."/>
            <person name="Martin F."/>
        </authorList>
    </citation>
    <scope>NUCLEOTIDE SEQUENCE [LARGE SCALE GENOMIC DNA]</scope>
    <source>
        <strain evidence="3">Zn</strain>
    </source>
</reference>
<accession>A0A0C3HSS8</accession>
<proteinExistence type="predicted"/>
<dbReference type="Proteomes" id="UP000054321">
    <property type="component" value="Unassembled WGS sequence"/>
</dbReference>
<dbReference type="HOGENOM" id="CLU_2776605_0_0_1"/>
<evidence type="ECO:0000256" key="1">
    <source>
        <dbReference type="SAM" id="MobiDB-lite"/>
    </source>
</evidence>
<organism evidence="2 3">
    <name type="scientific">Oidiodendron maius (strain Zn)</name>
    <dbReference type="NCBI Taxonomy" id="913774"/>
    <lineage>
        <taxon>Eukaryota</taxon>
        <taxon>Fungi</taxon>
        <taxon>Dikarya</taxon>
        <taxon>Ascomycota</taxon>
        <taxon>Pezizomycotina</taxon>
        <taxon>Leotiomycetes</taxon>
        <taxon>Leotiomycetes incertae sedis</taxon>
        <taxon>Myxotrichaceae</taxon>
        <taxon>Oidiodendron</taxon>
    </lineage>
</organism>
<protein>
    <submittedName>
        <fullName evidence="2">Uncharacterized protein</fullName>
    </submittedName>
</protein>
<name>A0A0C3HSS8_OIDMZ</name>
<evidence type="ECO:0000313" key="3">
    <source>
        <dbReference type="Proteomes" id="UP000054321"/>
    </source>
</evidence>
<feature type="compositionally biased region" description="Polar residues" evidence="1">
    <location>
        <begin position="20"/>
        <end position="34"/>
    </location>
</feature>
<evidence type="ECO:0000313" key="2">
    <source>
        <dbReference type="EMBL" id="KIN05312.1"/>
    </source>
</evidence>
<dbReference type="AlphaFoldDB" id="A0A0C3HSS8"/>
<sequence>MCLNLPAIRLRPKSSRHSQKAQQQPPKPTRSNTVVIDVERYPNGRRVKPLNSKDAGGRWRFEPFMTTPK</sequence>